<keyword evidence="3 7" id="KW-0418">Kinase</keyword>
<evidence type="ECO:0000256" key="7">
    <source>
        <dbReference type="RuleBase" id="RU362096"/>
    </source>
</evidence>
<name>A0A0B1S2N1_OESDE</name>
<evidence type="ECO:0000259" key="9">
    <source>
        <dbReference type="PROSITE" id="PS50011"/>
    </source>
</evidence>
<dbReference type="InterPro" id="IPR011009">
    <property type="entry name" value="Kinase-like_dom_sf"/>
</dbReference>
<dbReference type="InterPro" id="IPR000719">
    <property type="entry name" value="Prot_kinase_dom"/>
</dbReference>
<keyword evidence="1 7" id="KW-0808">Transferase</keyword>
<evidence type="ECO:0000313" key="10">
    <source>
        <dbReference type="EMBL" id="KHJ79179.1"/>
    </source>
</evidence>
<evidence type="ECO:0000259" key="8">
    <source>
        <dbReference type="PROSITE" id="PS50001"/>
    </source>
</evidence>
<sequence length="179" mass="20346">MKLNNSGVFRQDVADLLEKDGDFLLRKEQLGKGTSSTKISIWSDLKISSGLLTTALSVRCQGGIKHFVVNQSDHGEFYFERLKAKTIEDLVQTHLETGEPLSDASKAILKRAVPRQEWMLNHDDIVFKQGSREERSRFMKEARLLRSLEHPNVGEIYGVALHHSPIILVLEYFESGFFS</sequence>
<reference evidence="10 11" key="1">
    <citation type="submission" date="2014-03" db="EMBL/GenBank/DDBJ databases">
        <title>Draft genome of the hookworm Oesophagostomum dentatum.</title>
        <authorList>
            <person name="Mitreva M."/>
        </authorList>
    </citation>
    <scope>NUCLEOTIDE SEQUENCE [LARGE SCALE GENOMIC DNA]</scope>
    <source>
        <strain evidence="10 11">OD-Hann</strain>
    </source>
</reference>
<keyword evidence="6" id="KW-0727">SH2 domain</keyword>
<dbReference type="GO" id="GO:0005524">
    <property type="term" value="F:ATP binding"/>
    <property type="evidence" value="ECO:0007669"/>
    <property type="project" value="UniProtKB-KW"/>
</dbReference>
<dbReference type="Pfam" id="PF07714">
    <property type="entry name" value="PK_Tyr_Ser-Thr"/>
    <property type="match status" value="1"/>
</dbReference>
<dbReference type="Gene3D" id="3.30.200.20">
    <property type="entry name" value="Phosphorylase Kinase, domain 1"/>
    <property type="match status" value="1"/>
</dbReference>
<evidence type="ECO:0000256" key="3">
    <source>
        <dbReference type="ARBA" id="ARBA00022777"/>
    </source>
</evidence>
<evidence type="ECO:0000256" key="5">
    <source>
        <dbReference type="ARBA" id="ARBA00023137"/>
    </source>
</evidence>
<keyword evidence="5 7" id="KW-0829">Tyrosine-protein kinase</keyword>
<protein>
    <recommendedName>
        <fullName evidence="7">Tyrosine-protein kinase</fullName>
        <ecNumber evidence="7">2.7.10.2</ecNumber>
    </recommendedName>
</protein>
<keyword evidence="2 7" id="KW-0547">Nucleotide-binding</keyword>
<dbReference type="EMBL" id="KN606534">
    <property type="protein sequence ID" value="KHJ79179.1"/>
    <property type="molecule type" value="Genomic_DNA"/>
</dbReference>
<dbReference type="Gene3D" id="3.30.505.10">
    <property type="entry name" value="SH2 domain"/>
    <property type="match status" value="1"/>
</dbReference>
<dbReference type="PROSITE" id="PS50011">
    <property type="entry name" value="PROTEIN_KINASE_DOM"/>
    <property type="match status" value="1"/>
</dbReference>
<dbReference type="InterPro" id="IPR000980">
    <property type="entry name" value="SH2"/>
</dbReference>
<dbReference type="PROSITE" id="PS50001">
    <property type="entry name" value="SH2"/>
    <property type="match status" value="1"/>
</dbReference>
<keyword evidence="4 7" id="KW-0067">ATP-binding</keyword>
<dbReference type="EC" id="2.7.10.2" evidence="7"/>
<dbReference type="PANTHER" id="PTHR24418">
    <property type="entry name" value="TYROSINE-PROTEIN KINASE"/>
    <property type="match status" value="1"/>
</dbReference>
<keyword evidence="11" id="KW-1185">Reference proteome</keyword>
<dbReference type="SUPFAM" id="SSF55550">
    <property type="entry name" value="SH2 domain"/>
    <property type="match status" value="1"/>
</dbReference>
<feature type="domain" description="SH2" evidence="8">
    <location>
        <begin position="1"/>
        <end position="113"/>
    </location>
</feature>
<comment type="catalytic activity">
    <reaction evidence="7">
        <text>L-tyrosyl-[protein] + ATP = O-phospho-L-tyrosyl-[protein] + ADP + H(+)</text>
        <dbReference type="Rhea" id="RHEA:10596"/>
        <dbReference type="Rhea" id="RHEA-COMP:10136"/>
        <dbReference type="Rhea" id="RHEA-COMP:20101"/>
        <dbReference type="ChEBI" id="CHEBI:15378"/>
        <dbReference type="ChEBI" id="CHEBI:30616"/>
        <dbReference type="ChEBI" id="CHEBI:46858"/>
        <dbReference type="ChEBI" id="CHEBI:61978"/>
        <dbReference type="ChEBI" id="CHEBI:456216"/>
        <dbReference type="EC" id="2.7.10.2"/>
    </reaction>
</comment>
<dbReference type="InterPro" id="IPR050198">
    <property type="entry name" value="Non-receptor_tyrosine_kinases"/>
</dbReference>
<dbReference type="SMART" id="SM00252">
    <property type="entry name" value="SH2"/>
    <property type="match status" value="1"/>
</dbReference>
<dbReference type="GO" id="GO:0004715">
    <property type="term" value="F:non-membrane spanning protein tyrosine kinase activity"/>
    <property type="evidence" value="ECO:0007669"/>
    <property type="project" value="UniProtKB-EC"/>
</dbReference>
<evidence type="ECO:0000256" key="2">
    <source>
        <dbReference type="ARBA" id="ARBA00022741"/>
    </source>
</evidence>
<feature type="domain" description="Protein kinase" evidence="9">
    <location>
        <begin position="95"/>
        <end position="179"/>
    </location>
</feature>
<dbReference type="Proteomes" id="UP000053660">
    <property type="component" value="Unassembled WGS sequence"/>
</dbReference>
<evidence type="ECO:0000256" key="1">
    <source>
        <dbReference type="ARBA" id="ARBA00022679"/>
    </source>
</evidence>
<dbReference type="AlphaFoldDB" id="A0A0B1S2N1"/>
<evidence type="ECO:0000256" key="4">
    <source>
        <dbReference type="ARBA" id="ARBA00022840"/>
    </source>
</evidence>
<dbReference type="OrthoDB" id="535945at2759"/>
<organism evidence="10 11">
    <name type="scientific">Oesophagostomum dentatum</name>
    <name type="common">Nodular worm</name>
    <dbReference type="NCBI Taxonomy" id="61180"/>
    <lineage>
        <taxon>Eukaryota</taxon>
        <taxon>Metazoa</taxon>
        <taxon>Ecdysozoa</taxon>
        <taxon>Nematoda</taxon>
        <taxon>Chromadorea</taxon>
        <taxon>Rhabditida</taxon>
        <taxon>Rhabditina</taxon>
        <taxon>Rhabditomorpha</taxon>
        <taxon>Strongyloidea</taxon>
        <taxon>Strongylidae</taxon>
        <taxon>Oesophagostomum</taxon>
    </lineage>
</organism>
<evidence type="ECO:0000313" key="11">
    <source>
        <dbReference type="Proteomes" id="UP000053660"/>
    </source>
</evidence>
<dbReference type="InterPro" id="IPR036860">
    <property type="entry name" value="SH2_dom_sf"/>
</dbReference>
<dbReference type="InterPro" id="IPR001245">
    <property type="entry name" value="Ser-Thr/Tyr_kinase_cat_dom"/>
</dbReference>
<gene>
    <name evidence="10" type="ORF">OESDEN_21181</name>
</gene>
<proteinExistence type="inferred from homology"/>
<dbReference type="SUPFAM" id="SSF56112">
    <property type="entry name" value="Protein kinase-like (PK-like)"/>
    <property type="match status" value="1"/>
</dbReference>
<comment type="similarity">
    <text evidence="7">Belongs to the protein kinase superfamily. Tyr protein kinase family.</text>
</comment>
<accession>A0A0B1S2N1</accession>
<evidence type="ECO:0000256" key="6">
    <source>
        <dbReference type="PROSITE-ProRule" id="PRU00191"/>
    </source>
</evidence>